<sequence length="538" mass="62910">MSAVKFTKCKEKSFLSMDIHRDRIQFDYPAEIYGKNHRIGDKPILVKVKAVNAKKIFVSSNDALGIFFLKKDVPIYVTKPVYEQLVLRLKDLQGYLVHYDEEGEKADLYDVNEVDIARTERNVIFVTYNEIIYFDAFMVEVVSSNTFLGWCNFILHIQKKRLAYISTFSLKGRISFKMAPTNLHMIILNQHKINIHELGLDDFLQVCQDNAIKIIPVDVSSMFLELFLFLLNTTKDMSIQICVVSPFYMEINRAVNGCGKWLNKKFKIDQHDPLPLSIKNVTCYNALSDISGLEDNSIVFCTKEEFDITNNSIDSCAYYRELIERMDKKTYETDEDDKQLKSMRTNEENTSDENSEEDERIKNIRAVFNSTDKNVLIDFVIASILKGDTVKAKHLFNRKYVVLNVMNYDMESDYAFNLNLCSTIPEMRSFYGNPVIASNMDSNLEGNDVFMTNEEIYVIDIPKIDYYVYNIKNVERIPAGNNLLLFDGKIRNERLICRKNQLKKMFRETYYLHDGIYFFPGLRKRVWFESDKFYITDY</sequence>
<feature type="region of interest" description="Disordered" evidence="1">
    <location>
        <begin position="333"/>
        <end position="358"/>
    </location>
</feature>
<accession>L2GUX4</accession>
<name>L2GUX4_VAVCU</name>
<dbReference type="HOGENOM" id="CLU_477500_0_0_1"/>
<dbReference type="GeneID" id="19878947"/>
<dbReference type="EMBL" id="GL877418">
    <property type="protein sequence ID" value="ELA47414.1"/>
    <property type="molecule type" value="Genomic_DNA"/>
</dbReference>
<feature type="compositionally biased region" description="Basic and acidic residues" evidence="1">
    <location>
        <begin position="333"/>
        <end position="347"/>
    </location>
</feature>
<evidence type="ECO:0000313" key="3">
    <source>
        <dbReference type="Proteomes" id="UP000011081"/>
    </source>
</evidence>
<dbReference type="OrthoDB" id="2194974at2759"/>
<organism evidence="2 3">
    <name type="scientific">Vavraia culicis (isolate floridensis)</name>
    <name type="common">Microsporidian parasite</name>
    <dbReference type="NCBI Taxonomy" id="948595"/>
    <lineage>
        <taxon>Eukaryota</taxon>
        <taxon>Fungi</taxon>
        <taxon>Fungi incertae sedis</taxon>
        <taxon>Microsporidia</taxon>
        <taxon>Pleistophoridae</taxon>
        <taxon>Vavraia</taxon>
    </lineage>
</organism>
<dbReference type="Pfam" id="PF17030">
    <property type="entry name" value="Beta_lactamase3"/>
    <property type="match status" value="1"/>
</dbReference>
<dbReference type="STRING" id="948595.L2GUX4"/>
<dbReference type="InParanoid" id="L2GUX4"/>
<dbReference type="Proteomes" id="UP000011081">
    <property type="component" value="Unassembled WGS sequence"/>
</dbReference>
<dbReference type="SUPFAM" id="SSF56281">
    <property type="entry name" value="Metallo-hydrolase/oxidoreductase"/>
    <property type="match status" value="1"/>
</dbReference>
<keyword evidence="3" id="KW-1185">Reference proteome</keyword>
<dbReference type="AlphaFoldDB" id="L2GUX4"/>
<reference evidence="3" key="1">
    <citation type="submission" date="2011-03" db="EMBL/GenBank/DDBJ databases">
        <title>The genome sequence of Vavraia culicis strain floridensis.</title>
        <authorList>
            <consortium name="The Broad Institute Genome Sequencing Platform"/>
            <person name="Cuomo C."/>
            <person name="Becnel J."/>
            <person name="Sanscrainte N."/>
            <person name="Young S.K."/>
            <person name="Zeng Q."/>
            <person name="Gargeya S."/>
            <person name="Fitzgerald M."/>
            <person name="Haas B."/>
            <person name="Abouelleil A."/>
            <person name="Alvarado L."/>
            <person name="Arachchi H.M."/>
            <person name="Berlin A."/>
            <person name="Chapman S.B."/>
            <person name="Gearin G."/>
            <person name="Goldberg J."/>
            <person name="Griggs A."/>
            <person name="Gujja S."/>
            <person name="Hansen M."/>
            <person name="Heiman D."/>
            <person name="Howarth C."/>
            <person name="Larimer J."/>
            <person name="Lui A."/>
            <person name="MacDonald P.J.P."/>
            <person name="McCowen C."/>
            <person name="Montmayeur A."/>
            <person name="Murphy C."/>
            <person name="Neiman D."/>
            <person name="Pearson M."/>
            <person name="Priest M."/>
            <person name="Roberts A."/>
            <person name="Saif S."/>
            <person name="Shea T."/>
            <person name="Sisk P."/>
            <person name="Stolte C."/>
            <person name="Sykes S."/>
            <person name="Wortman J."/>
            <person name="Nusbaum C."/>
            <person name="Birren B."/>
        </authorList>
    </citation>
    <scope>NUCLEOTIDE SEQUENCE [LARGE SCALE GENOMIC DNA]</scope>
    <source>
        <strain evidence="3">floridensis</strain>
    </source>
</reference>
<dbReference type="RefSeq" id="XP_008074085.1">
    <property type="nucleotide sequence ID" value="XM_008075894.1"/>
</dbReference>
<dbReference type="InterPro" id="IPR031494">
    <property type="entry name" value="Beta_lactamase3"/>
</dbReference>
<dbReference type="VEuPathDB" id="MicrosporidiaDB:VCUG_01065"/>
<proteinExistence type="predicted"/>
<gene>
    <name evidence="2" type="ORF">VCUG_01065</name>
</gene>
<dbReference type="Gene3D" id="3.60.15.10">
    <property type="entry name" value="Ribonuclease Z/Hydroxyacylglutathione hydrolase-like"/>
    <property type="match status" value="1"/>
</dbReference>
<evidence type="ECO:0000313" key="2">
    <source>
        <dbReference type="EMBL" id="ELA47414.1"/>
    </source>
</evidence>
<dbReference type="InterPro" id="IPR036866">
    <property type="entry name" value="RibonucZ/Hydroxyglut_hydro"/>
</dbReference>
<protein>
    <submittedName>
        <fullName evidence="2">Uncharacterized protein</fullName>
    </submittedName>
</protein>
<dbReference type="OMA" id="MFRETYY"/>
<evidence type="ECO:0000256" key="1">
    <source>
        <dbReference type="SAM" id="MobiDB-lite"/>
    </source>
</evidence>
<feature type="compositionally biased region" description="Acidic residues" evidence="1">
    <location>
        <begin position="349"/>
        <end position="358"/>
    </location>
</feature>